<gene>
    <name evidence="1" type="ORF">PXEA_LOCUS35986</name>
</gene>
<dbReference type="Proteomes" id="UP000784294">
    <property type="component" value="Unassembled WGS sequence"/>
</dbReference>
<name>A0A448XQS6_9PLAT</name>
<organism evidence="1 2">
    <name type="scientific">Protopolystoma xenopodis</name>
    <dbReference type="NCBI Taxonomy" id="117903"/>
    <lineage>
        <taxon>Eukaryota</taxon>
        <taxon>Metazoa</taxon>
        <taxon>Spiralia</taxon>
        <taxon>Lophotrochozoa</taxon>
        <taxon>Platyhelminthes</taxon>
        <taxon>Monogenea</taxon>
        <taxon>Polyopisthocotylea</taxon>
        <taxon>Polystomatidea</taxon>
        <taxon>Polystomatidae</taxon>
        <taxon>Protopolystoma</taxon>
    </lineage>
</organism>
<dbReference type="AlphaFoldDB" id="A0A448XQS6"/>
<sequence>MVEHLAQQLSEEYNKYRDEADARRILISDINELREQFDDMSIAKKHALQSSREGDDPIILRLALQYSMAKPVTHA</sequence>
<dbReference type="EMBL" id="CAAALY010275047">
    <property type="protein sequence ID" value="VEL42546.1"/>
    <property type="molecule type" value="Genomic_DNA"/>
</dbReference>
<keyword evidence="2" id="KW-1185">Reference proteome</keyword>
<comment type="caution">
    <text evidence="1">The sequence shown here is derived from an EMBL/GenBank/DDBJ whole genome shotgun (WGS) entry which is preliminary data.</text>
</comment>
<evidence type="ECO:0000313" key="1">
    <source>
        <dbReference type="EMBL" id="VEL42546.1"/>
    </source>
</evidence>
<evidence type="ECO:0000313" key="2">
    <source>
        <dbReference type="Proteomes" id="UP000784294"/>
    </source>
</evidence>
<protein>
    <submittedName>
        <fullName evidence="1">Uncharacterized protein</fullName>
    </submittedName>
</protein>
<dbReference type="OrthoDB" id="261426at2759"/>
<proteinExistence type="predicted"/>
<reference evidence="1" key="1">
    <citation type="submission" date="2018-11" db="EMBL/GenBank/DDBJ databases">
        <authorList>
            <consortium name="Pathogen Informatics"/>
        </authorList>
    </citation>
    <scope>NUCLEOTIDE SEQUENCE</scope>
</reference>
<accession>A0A448XQS6</accession>